<evidence type="ECO:0000313" key="11">
    <source>
        <dbReference type="Proteomes" id="UP000695007"/>
    </source>
</evidence>
<dbReference type="GO" id="GO:0000139">
    <property type="term" value="C:Golgi membrane"/>
    <property type="evidence" value="ECO:0007669"/>
    <property type="project" value="UniProtKB-SubCell"/>
</dbReference>
<evidence type="ECO:0000256" key="5">
    <source>
        <dbReference type="ARBA" id="ARBA00022692"/>
    </source>
</evidence>
<organism evidence="11 12">
    <name type="scientific">Ceratosolen solmsi marchali</name>
    <dbReference type="NCBI Taxonomy" id="326594"/>
    <lineage>
        <taxon>Eukaryota</taxon>
        <taxon>Metazoa</taxon>
        <taxon>Ecdysozoa</taxon>
        <taxon>Arthropoda</taxon>
        <taxon>Hexapoda</taxon>
        <taxon>Insecta</taxon>
        <taxon>Pterygota</taxon>
        <taxon>Neoptera</taxon>
        <taxon>Endopterygota</taxon>
        <taxon>Hymenoptera</taxon>
        <taxon>Apocrita</taxon>
        <taxon>Proctotrupomorpha</taxon>
        <taxon>Chalcidoidea</taxon>
        <taxon>Agaonidae</taxon>
        <taxon>Agaoninae</taxon>
        <taxon>Ceratosolen</taxon>
    </lineage>
</organism>
<keyword evidence="7 10" id="KW-1133">Transmembrane helix</keyword>
<evidence type="ECO:0000256" key="8">
    <source>
        <dbReference type="ARBA" id="ARBA00023034"/>
    </source>
</evidence>
<keyword evidence="5 10" id="KW-0812">Transmembrane</keyword>
<dbReference type="AlphaFoldDB" id="A0AAJ6YTS9"/>
<dbReference type="PANTHER" id="PTHR11214">
    <property type="entry name" value="BETA-1,3-N-ACETYLGLUCOSAMINYLTRANSFERASE"/>
    <property type="match status" value="1"/>
</dbReference>
<dbReference type="GeneID" id="105367310"/>
<evidence type="ECO:0000256" key="2">
    <source>
        <dbReference type="ARBA" id="ARBA00008661"/>
    </source>
</evidence>
<dbReference type="InterPro" id="IPR002659">
    <property type="entry name" value="Glyco_trans_31"/>
</dbReference>
<proteinExistence type="inferred from homology"/>
<evidence type="ECO:0000313" key="12">
    <source>
        <dbReference type="RefSeq" id="XP_011504270.1"/>
    </source>
</evidence>
<keyword evidence="6 10" id="KW-0735">Signal-anchor</keyword>
<dbReference type="KEGG" id="csol:105367310"/>
<dbReference type="RefSeq" id="XP_011504270.1">
    <property type="nucleotide sequence ID" value="XM_011505968.1"/>
</dbReference>
<sequence>MTSFLTPYFKMCLKLMVRIRLKHACTTVGIIFILDFFGVFTHLFEVSFDDSFIYPYEGDIHEFIVALRQNQKPNVPPINDHNFTFIHDIKDKCIEPSFQTLRVVFLIKSAVENYNRRMAIRNSWGFEKRFSDVPLKTVFLLGTHINDNELLNKINFESLVYHDIVQADFLDTYYNNTIKTMMGFKWAVKYCANSKFYMFVDDDIYISVKNVLRFLRNPVLYPDYLKDTIKLKDVEHLRNRFKRSGSNVTKNPFVQQNLLLNNYNETMNPKYVSENTNDKTIIMVKRNLESKNVKKRQVFDFELPDDVRLFAGFVFNSSPHRYKSSKWYVSLKEYPYNMWPPYITAGVYILSKEALMDMYYASMYTKYFRFDDIFLGIAARKVDIEPFHCDEFHFYKKDYTKYNYKYVISSHGYSNPDELLAVWNEQKAMGNA</sequence>
<dbReference type="EC" id="2.4.1.-" evidence="10"/>
<dbReference type="Proteomes" id="UP000695007">
    <property type="component" value="Unplaced"/>
</dbReference>
<evidence type="ECO:0000256" key="10">
    <source>
        <dbReference type="RuleBase" id="RU363063"/>
    </source>
</evidence>
<evidence type="ECO:0000256" key="4">
    <source>
        <dbReference type="ARBA" id="ARBA00022679"/>
    </source>
</evidence>
<comment type="subcellular location">
    <subcellularLocation>
        <location evidence="1 10">Golgi apparatus membrane</location>
        <topology evidence="1 10">Single-pass type II membrane protein</topology>
    </subcellularLocation>
</comment>
<evidence type="ECO:0000256" key="1">
    <source>
        <dbReference type="ARBA" id="ARBA00004323"/>
    </source>
</evidence>
<evidence type="ECO:0000256" key="6">
    <source>
        <dbReference type="ARBA" id="ARBA00022968"/>
    </source>
</evidence>
<dbReference type="GO" id="GO:0006493">
    <property type="term" value="P:protein O-linked glycosylation"/>
    <property type="evidence" value="ECO:0007669"/>
    <property type="project" value="TreeGrafter"/>
</dbReference>
<gene>
    <name evidence="12" type="primary">LOC105367310</name>
</gene>
<evidence type="ECO:0000256" key="7">
    <source>
        <dbReference type="ARBA" id="ARBA00022989"/>
    </source>
</evidence>
<protein>
    <recommendedName>
        <fullName evidence="10">Hexosyltransferase</fullName>
        <ecNumber evidence="10">2.4.1.-</ecNumber>
    </recommendedName>
</protein>
<keyword evidence="8 10" id="KW-0333">Golgi apparatus</keyword>
<dbReference type="Gene3D" id="3.90.550.50">
    <property type="match status" value="1"/>
</dbReference>
<dbReference type="CTD" id="31358"/>
<accession>A0AAJ6YTS9</accession>
<keyword evidence="11" id="KW-1185">Reference proteome</keyword>
<dbReference type="GO" id="GO:0008194">
    <property type="term" value="F:UDP-glycosyltransferase activity"/>
    <property type="evidence" value="ECO:0007669"/>
    <property type="project" value="TreeGrafter"/>
</dbReference>
<feature type="transmembrane region" description="Helical" evidence="10">
    <location>
        <begin position="21"/>
        <end position="44"/>
    </location>
</feature>
<evidence type="ECO:0000256" key="9">
    <source>
        <dbReference type="ARBA" id="ARBA00023136"/>
    </source>
</evidence>
<name>A0AAJ6YTS9_9HYME</name>
<reference evidence="12" key="1">
    <citation type="submission" date="2025-08" db="UniProtKB">
        <authorList>
            <consortium name="RefSeq"/>
        </authorList>
    </citation>
    <scope>IDENTIFICATION</scope>
</reference>
<dbReference type="GO" id="GO:0016758">
    <property type="term" value="F:hexosyltransferase activity"/>
    <property type="evidence" value="ECO:0007669"/>
    <property type="project" value="InterPro"/>
</dbReference>
<evidence type="ECO:0000256" key="3">
    <source>
        <dbReference type="ARBA" id="ARBA00022676"/>
    </source>
</evidence>
<keyword evidence="3 10" id="KW-0328">Glycosyltransferase</keyword>
<keyword evidence="4" id="KW-0808">Transferase</keyword>
<keyword evidence="9 10" id="KW-0472">Membrane</keyword>
<dbReference type="Pfam" id="PF01762">
    <property type="entry name" value="Galactosyl_T"/>
    <property type="match status" value="2"/>
</dbReference>
<comment type="similarity">
    <text evidence="2 10">Belongs to the glycosyltransferase 31 family.</text>
</comment>
<dbReference type="PANTHER" id="PTHR11214:SF349">
    <property type="entry name" value="BETA-1,3-GALACTOSYLTRANSFERASE BRN"/>
    <property type="match status" value="1"/>
</dbReference>